<feature type="transmembrane region" description="Helical" evidence="6">
    <location>
        <begin position="132"/>
        <end position="156"/>
    </location>
</feature>
<feature type="transmembrane region" description="Helical" evidence="6">
    <location>
        <begin position="168"/>
        <end position="187"/>
    </location>
</feature>
<dbReference type="InterPro" id="IPR001727">
    <property type="entry name" value="GDT1-like"/>
</dbReference>
<evidence type="ECO:0000256" key="5">
    <source>
        <dbReference type="ARBA" id="ARBA00023136"/>
    </source>
</evidence>
<keyword evidence="3 6" id="KW-0812">Transmembrane</keyword>
<comment type="caution">
    <text evidence="7">The sequence shown here is derived from an EMBL/GenBank/DDBJ whole genome shotgun (WGS) entry which is preliminary data.</text>
</comment>
<sequence>MEAFLASFLVVFLAELGDKTQFIVMAFTAKYRWQSVFAGMTLGIFVVHSLAVAVGSLAGQLVPVHLMTVIASCLFIGFGIWTLRGDDEEEEEAAATSRFGPLLTVAMTFIVGEMGDKTQFAAMTMAAQYESWFMVLAGAVAGMVLADSLGILAGAFLHRKLPAKKMRYLSAGIFLFFGVVGLLQSAFQGVFA</sequence>
<proteinExistence type="inferred from homology"/>
<comment type="subcellular location">
    <subcellularLocation>
        <location evidence="1 6">Membrane</location>
        <topology evidence="1 6">Multi-pass membrane protein</topology>
    </subcellularLocation>
</comment>
<evidence type="ECO:0000256" key="2">
    <source>
        <dbReference type="ARBA" id="ARBA00009190"/>
    </source>
</evidence>
<dbReference type="EMBL" id="QRHE01000007">
    <property type="protein sequence ID" value="RHF51229.1"/>
    <property type="molecule type" value="Genomic_DNA"/>
</dbReference>
<evidence type="ECO:0000256" key="4">
    <source>
        <dbReference type="ARBA" id="ARBA00022989"/>
    </source>
</evidence>
<evidence type="ECO:0000313" key="7">
    <source>
        <dbReference type="EMBL" id="RHF51229.1"/>
    </source>
</evidence>
<feature type="transmembrane region" description="Helical" evidence="6">
    <location>
        <begin position="33"/>
        <end position="54"/>
    </location>
</feature>
<protein>
    <recommendedName>
        <fullName evidence="6">GDT1 family protein</fullName>
    </recommendedName>
</protein>
<keyword evidence="5 6" id="KW-0472">Membrane</keyword>
<reference evidence="7 8" key="1">
    <citation type="submission" date="2018-08" db="EMBL/GenBank/DDBJ databases">
        <title>A genome reference for cultivated species of the human gut microbiota.</title>
        <authorList>
            <person name="Zou Y."/>
            <person name="Xue W."/>
            <person name="Luo G."/>
        </authorList>
    </citation>
    <scope>NUCLEOTIDE SEQUENCE [LARGE SCALE GENOMIC DNA]</scope>
    <source>
        <strain evidence="7 8">AM25-21AC</strain>
    </source>
</reference>
<dbReference type="GO" id="GO:0016020">
    <property type="term" value="C:membrane"/>
    <property type="evidence" value="ECO:0007669"/>
    <property type="project" value="UniProtKB-SubCell"/>
</dbReference>
<feature type="transmembrane region" description="Helical" evidence="6">
    <location>
        <begin position="61"/>
        <end position="81"/>
    </location>
</feature>
<dbReference type="Pfam" id="PF01169">
    <property type="entry name" value="GDT1"/>
    <property type="match status" value="2"/>
</dbReference>
<dbReference type="Proteomes" id="UP000283442">
    <property type="component" value="Unassembled WGS sequence"/>
</dbReference>
<comment type="caution">
    <text evidence="6">Lacks conserved residue(s) required for the propagation of feature annotation.</text>
</comment>
<dbReference type="AlphaFoldDB" id="A0A414NVZ1"/>
<evidence type="ECO:0000256" key="1">
    <source>
        <dbReference type="ARBA" id="ARBA00004141"/>
    </source>
</evidence>
<evidence type="ECO:0000256" key="6">
    <source>
        <dbReference type="RuleBase" id="RU365102"/>
    </source>
</evidence>
<gene>
    <name evidence="7" type="ORF">DW674_07520</name>
</gene>
<evidence type="ECO:0000256" key="3">
    <source>
        <dbReference type="ARBA" id="ARBA00022692"/>
    </source>
</evidence>
<dbReference type="RefSeq" id="WP_118176215.1">
    <property type="nucleotide sequence ID" value="NZ_CP195933.1"/>
</dbReference>
<accession>A0A414NVZ1</accession>
<name>A0A414NVZ1_9FIRM</name>
<dbReference type="PANTHER" id="PTHR12608">
    <property type="entry name" value="TRANSMEMBRANE PROTEIN HTP-1 RELATED"/>
    <property type="match status" value="1"/>
</dbReference>
<keyword evidence="4 6" id="KW-1133">Transmembrane helix</keyword>
<evidence type="ECO:0000313" key="8">
    <source>
        <dbReference type="Proteomes" id="UP000283442"/>
    </source>
</evidence>
<organism evidence="7 8">
    <name type="scientific">Mitsuokella multacida</name>
    <dbReference type="NCBI Taxonomy" id="52226"/>
    <lineage>
        <taxon>Bacteria</taxon>
        <taxon>Bacillati</taxon>
        <taxon>Bacillota</taxon>
        <taxon>Negativicutes</taxon>
        <taxon>Selenomonadales</taxon>
        <taxon>Selenomonadaceae</taxon>
        <taxon>Mitsuokella</taxon>
    </lineage>
</organism>
<comment type="similarity">
    <text evidence="2 6">Belongs to the GDT1 family.</text>
</comment>
<dbReference type="GO" id="GO:0046873">
    <property type="term" value="F:metal ion transmembrane transporter activity"/>
    <property type="evidence" value="ECO:0007669"/>
    <property type="project" value="InterPro"/>
</dbReference>
<dbReference type="PANTHER" id="PTHR12608:SF1">
    <property type="entry name" value="TRANSMEMBRANE PROTEIN 165"/>
    <property type="match status" value="1"/>
</dbReference>
<dbReference type="OrthoDB" id="9801356at2"/>